<dbReference type="InterPro" id="IPR013024">
    <property type="entry name" value="GGCT-like"/>
</dbReference>
<dbReference type="EC" id="4.3.2.7" evidence="1"/>
<dbReference type="Proteomes" id="UP000588806">
    <property type="component" value="Unassembled WGS sequence"/>
</dbReference>
<name>A0A7Y3XBL2_9GAMM</name>
<reference evidence="3 4" key="1">
    <citation type="submission" date="2020-05" db="EMBL/GenBank/DDBJ databases">
        <authorList>
            <person name="Ruan W."/>
            <person name="Jeon C.O."/>
            <person name="Chun B.H."/>
        </authorList>
    </citation>
    <scope>NUCLEOTIDE SEQUENCE [LARGE SCALE GENOMIC DNA]</scope>
    <source>
        <strain evidence="3 4">TBZ9</strain>
    </source>
</reference>
<organism evidence="3 4">
    <name type="scientific">Vreelandella azerica</name>
    <dbReference type="NCBI Taxonomy" id="2732867"/>
    <lineage>
        <taxon>Bacteria</taxon>
        <taxon>Pseudomonadati</taxon>
        <taxon>Pseudomonadota</taxon>
        <taxon>Gammaproteobacteria</taxon>
        <taxon>Oceanospirillales</taxon>
        <taxon>Halomonadaceae</taxon>
        <taxon>Vreelandella</taxon>
    </lineage>
</organism>
<dbReference type="PANTHER" id="PTHR12192:SF2">
    <property type="entry name" value="GLUTATHIONE-SPECIFIC GAMMA-GLUTAMYLCYCLOTRANSFERASE 2"/>
    <property type="match status" value="1"/>
</dbReference>
<keyword evidence="4" id="KW-1185">Reference proteome</keyword>
<dbReference type="CDD" id="cd06661">
    <property type="entry name" value="GGCT_like"/>
    <property type="match status" value="1"/>
</dbReference>
<dbReference type="Pfam" id="PF04752">
    <property type="entry name" value="ChaC"/>
    <property type="match status" value="1"/>
</dbReference>
<dbReference type="AlphaFoldDB" id="A0A7Y3XBL2"/>
<evidence type="ECO:0000256" key="2">
    <source>
        <dbReference type="ARBA" id="ARBA00023239"/>
    </source>
</evidence>
<keyword evidence="3" id="KW-0808">Transferase</keyword>
<reference evidence="3 4" key="2">
    <citation type="submission" date="2020-06" db="EMBL/GenBank/DDBJ databases">
        <title>Halomonas songnenensis sp. nov., a moderately halophilic bacterium isolated from saline and alkaline soils.</title>
        <authorList>
            <person name="Jiang J."/>
            <person name="Pan Y."/>
        </authorList>
    </citation>
    <scope>NUCLEOTIDE SEQUENCE [LARGE SCALE GENOMIC DNA]</scope>
    <source>
        <strain evidence="3 4">TBZ9</strain>
    </source>
</reference>
<gene>
    <name evidence="3" type="ORF">HLB35_12605</name>
</gene>
<protein>
    <recommendedName>
        <fullName evidence="1">glutathione-specific gamma-glutamylcyclotransferase</fullName>
        <ecNumber evidence="1">4.3.2.7</ecNumber>
    </recommendedName>
</protein>
<dbReference type="PANTHER" id="PTHR12192">
    <property type="entry name" value="CATION TRANSPORT PROTEIN CHAC-RELATED"/>
    <property type="match status" value="1"/>
</dbReference>
<dbReference type="GO" id="GO:0061928">
    <property type="term" value="F:glutathione specific gamma-glutamylcyclotransferase activity"/>
    <property type="evidence" value="ECO:0007669"/>
    <property type="project" value="UniProtKB-EC"/>
</dbReference>
<dbReference type="SUPFAM" id="SSF110857">
    <property type="entry name" value="Gamma-glutamyl cyclotransferase-like"/>
    <property type="match status" value="1"/>
</dbReference>
<dbReference type="InterPro" id="IPR006840">
    <property type="entry name" value="ChaC"/>
</dbReference>
<dbReference type="InterPro" id="IPR036568">
    <property type="entry name" value="GGCT-like_sf"/>
</dbReference>
<comment type="caution">
    <text evidence="3">The sequence shown here is derived from an EMBL/GenBank/DDBJ whole genome shotgun (WGS) entry which is preliminary data.</text>
</comment>
<accession>A0A7Y3XBL2</accession>
<dbReference type="EMBL" id="JABFHI010000005">
    <property type="protein sequence ID" value="NOG32386.1"/>
    <property type="molecule type" value="Genomic_DNA"/>
</dbReference>
<evidence type="ECO:0000256" key="1">
    <source>
        <dbReference type="ARBA" id="ARBA00012344"/>
    </source>
</evidence>
<sequence>MMQDTSALNQQRHPIADDESVWLFGYGSLIWKADFPYLERRRATIYGWERRFWQGSHDHRGTLESPGRVATLIASPGTPCHGMAYRISGETLKPLDIREKNGYLRETVSLHFSDNSTASGLVYMATQDNPAFLGESPLAAIAEQIDRAHGPSGPNRDYLLNLAQALREMAVEDDHIMALERHLLALR</sequence>
<dbReference type="RefSeq" id="WP_171702859.1">
    <property type="nucleotide sequence ID" value="NZ_JABFHI010000005.1"/>
</dbReference>
<evidence type="ECO:0000313" key="3">
    <source>
        <dbReference type="EMBL" id="NOG32386.1"/>
    </source>
</evidence>
<dbReference type="GO" id="GO:0005737">
    <property type="term" value="C:cytoplasm"/>
    <property type="evidence" value="ECO:0007669"/>
    <property type="project" value="TreeGrafter"/>
</dbReference>
<evidence type="ECO:0000313" key="4">
    <source>
        <dbReference type="Proteomes" id="UP000588806"/>
    </source>
</evidence>
<keyword evidence="2" id="KW-0456">Lyase</keyword>
<dbReference type="GO" id="GO:0016740">
    <property type="term" value="F:transferase activity"/>
    <property type="evidence" value="ECO:0007669"/>
    <property type="project" value="UniProtKB-KW"/>
</dbReference>
<dbReference type="Gene3D" id="3.10.490.10">
    <property type="entry name" value="Gamma-glutamyl cyclotransferase-like"/>
    <property type="match status" value="1"/>
</dbReference>
<dbReference type="GO" id="GO:0006751">
    <property type="term" value="P:glutathione catabolic process"/>
    <property type="evidence" value="ECO:0007669"/>
    <property type="project" value="InterPro"/>
</dbReference>
<proteinExistence type="predicted"/>